<protein>
    <submittedName>
        <fullName evidence="1">Uncharacterized protein</fullName>
    </submittedName>
</protein>
<accession>A0A813K573</accession>
<organism evidence="1 2">
    <name type="scientific">Polarella glacialis</name>
    <name type="common">Dinoflagellate</name>
    <dbReference type="NCBI Taxonomy" id="89957"/>
    <lineage>
        <taxon>Eukaryota</taxon>
        <taxon>Sar</taxon>
        <taxon>Alveolata</taxon>
        <taxon>Dinophyceae</taxon>
        <taxon>Suessiales</taxon>
        <taxon>Suessiaceae</taxon>
        <taxon>Polarella</taxon>
    </lineage>
</organism>
<proteinExistence type="predicted"/>
<evidence type="ECO:0000313" key="1">
    <source>
        <dbReference type="EMBL" id="CAE8691704.1"/>
    </source>
</evidence>
<dbReference type="Proteomes" id="UP000626109">
    <property type="component" value="Unassembled WGS sequence"/>
</dbReference>
<dbReference type="EMBL" id="CAJNNW010027500">
    <property type="protein sequence ID" value="CAE8691704.1"/>
    <property type="molecule type" value="Genomic_DNA"/>
</dbReference>
<evidence type="ECO:0000313" key="2">
    <source>
        <dbReference type="Proteomes" id="UP000626109"/>
    </source>
</evidence>
<reference evidence="1" key="1">
    <citation type="submission" date="2021-02" db="EMBL/GenBank/DDBJ databases">
        <authorList>
            <person name="Dougan E. K."/>
            <person name="Rhodes N."/>
            <person name="Thang M."/>
            <person name="Chan C."/>
        </authorList>
    </citation>
    <scope>NUCLEOTIDE SEQUENCE</scope>
</reference>
<sequence length="130" mass="14325">MVGVEGKSLMLNRLLQHSEKRVLERRLRRRPELRFGVTAATVDAFRAQVAAELLSGMDFDLICDFQVLQPPAEQISCRIYSRQGGSCSAAEVAELLGGSGDGDLCAFTVPNLFAFQQLWAKEEFVSEGDS</sequence>
<comment type="caution">
    <text evidence="1">The sequence shown here is derived from an EMBL/GenBank/DDBJ whole genome shotgun (WGS) entry which is preliminary data.</text>
</comment>
<dbReference type="AlphaFoldDB" id="A0A813K573"/>
<gene>
    <name evidence="1" type="ORF">PGLA2088_LOCUS27539</name>
</gene>
<name>A0A813K573_POLGL</name>